<evidence type="ECO:0000313" key="2">
    <source>
        <dbReference type="WBParaSite" id="JU765_v2.g6780.t1"/>
    </source>
</evidence>
<proteinExistence type="predicted"/>
<sequence>MEYFNFLGLPAVVQDLIVHEIVHNSVPNDRIQLARTCKYMNEAVKRAKPKKIVKKVTIIWSLQAITFRFDSKRLRSSPSPEFFTNICQILQQIQVEELIVTTLLMDIDEAQQYNLFYPLFEATKFVTKLNLHFYDYLHEFAELYNKLEHVELMDYSNSIEEFNDLLHYPSKMRLSFEEDYDSSVLENITRKTVNNPLSSLFLDNCIPVEDLQRFLQVIFF</sequence>
<organism evidence="1 2">
    <name type="scientific">Panagrolaimus sp. JU765</name>
    <dbReference type="NCBI Taxonomy" id="591449"/>
    <lineage>
        <taxon>Eukaryota</taxon>
        <taxon>Metazoa</taxon>
        <taxon>Ecdysozoa</taxon>
        <taxon>Nematoda</taxon>
        <taxon>Chromadorea</taxon>
        <taxon>Rhabditida</taxon>
        <taxon>Tylenchina</taxon>
        <taxon>Panagrolaimomorpha</taxon>
        <taxon>Panagrolaimoidea</taxon>
        <taxon>Panagrolaimidae</taxon>
        <taxon>Panagrolaimus</taxon>
    </lineage>
</organism>
<reference evidence="2" key="1">
    <citation type="submission" date="2022-11" db="UniProtKB">
        <authorList>
            <consortium name="WormBaseParasite"/>
        </authorList>
    </citation>
    <scope>IDENTIFICATION</scope>
</reference>
<accession>A0AC34RGM4</accession>
<protein>
    <submittedName>
        <fullName evidence="2">F-box domain-containing protein</fullName>
    </submittedName>
</protein>
<name>A0AC34RGM4_9BILA</name>
<dbReference type="Proteomes" id="UP000887576">
    <property type="component" value="Unplaced"/>
</dbReference>
<evidence type="ECO:0000313" key="1">
    <source>
        <dbReference type="Proteomes" id="UP000887576"/>
    </source>
</evidence>
<dbReference type="WBParaSite" id="JU765_v2.g6780.t1">
    <property type="protein sequence ID" value="JU765_v2.g6780.t1"/>
    <property type="gene ID" value="JU765_v2.g6780"/>
</dbReference>